<keyword evidence="7" id="KW-1133">Transmembrane helix</keyword>
<name>A0AAD5H5F5_9CHLO</name>
<gene>
    <name evidence="10" type="ORF">COHA_004748</name>
</gene>
<dbReference type="GO" id="GO:0005524">
    <property type="term" value="F:ATP binding"/>
    <property type="evidence" value="ECO:0007669"/>
    <property type="project" value="UniProtKB-KW"/>
</dbReference>
<dbReference type="InterPro" id="IPR000432">
    <property type="entry name" value="DNA_mismatch_repair_MutS_C"/>
</dbReference>
<dbReference type="Gene3D" id="3.40.50.300">
    <property type="entry name" value="P-loop containing nucleotide triphosphate hydrolases"/>
    <property type="match status" value="1"/>
</dbReference>
<evidence type="ECO:0000313" key="11">
    <source>
        <dbReference type="Proteomes" id="UP001205105"/>
    </source>
</evidence>
<feature type="domain" description="DNA mismatch repair protein MutS core" evidence="8">
    <location>
        <begin position="622"/>
        <end position="1009"/>
    </location>
</feature>
<keyword evidence="4" id="KW-0238">DNA-binding</keyword>
<evidence type="ECO:0000256" key="5">
    <source>
        <dbReference type="ARBA" id="ARBA00023204"/>
    </source>
</evidence>
<evidence type="ECO:0000256" key="4">
    <source>
        <dbReference type="ARBA" id="ARBA00023125"/>
    </source>
</evidence>
<keyword evidence="7" id="KW-0812">Transmembrane</keyword>
<feature type="transmembrane region" description="Helical" evidence="7">
    <location>
        <begin position="233"/>
        <end position="252"/>
    </location>
</feature>
<keyword evidence="3" id="KW-0067">ATP-binding</keyword>
<keyword evidence="5" id="KW-0234">DNA repair</keyword>
<dbReference type="Proteomes" id="UP001205105">
    <property type="component" value="Unassembled WGS sequence"/>
</dbReference>
<dbReference type="GO" id="GO:0043504">
    <property type="term" value="P:mitochondrial DNA repair"/>
    <property type="evidence" value="ECO:0007669"/>
    <property type="project" value="TreeGrafter"/>
</dbReference>
<dbReference type="SMART" id="SM00533">
    <property type="entry name" value="MUTSd"/>
    <property type="match status" value="1"/>
</dbReference>
<dbReference type="Pfam" id="PF05192">
    <property type="entry name" value="MutS_III"/>
    <property type="match status" value="1"/>
</dbReference>
<dbReference type="CDD" id="cd03243">
    <property type="entry name" value="ABC_MutS_homologs"/>
    <property type="match status" value="1"/>
</dbReference>
<evidence type="ECO:0000259" key="9">
    <source>
        <dbReference type="SMART" id="SM00534"/>
    </source>
</evidence>
<dbReference type="SUPFAM" id="SSF48334">
    <property type="entry name" value="DNA repair protein MutS, domain III"/>
    <property type="match status" value="2"/>
</dbReference>
<feature type="compositionally biased region" description="Low complexity" evidence="6">
    <location>
        <begin position="862"/>
        <end position="877"/>
    </location>
</feature>
<evidence type="ECO:0000256" key="1">
    <source>
        <dbReference type="ARBA" id="ARBA00006271"/>
    </source>
</evidence>
<dbReference type="GO" id="GO:0140664">
    <property type="term" value="F:ATP-dependent DNA damage sensor activity"/>
    <property type="evidence" value="ECO:0007669"/>
    <property type="project" value="InterPro"/>
</dbReference>
<protein>
    <recommendedName>
        <fullName evidence="12">DNA mismatch repair MSH4</fullName>
    </recommendedName>
</protein>
<proteinExistence type="inferred from homology"/>
<dbReference type="SUPFAM" id="SSF52540">
    <property type="entry name" value="P-loop containing nucleoside triphosphate hydrolases"/>
    <property type="match status" value="1"/>
</dbReference>
<evidence type="ECO:0000256" key="6">
    <source>
        <dbReference type="SAM" id="MobiDB-lite"/>
    </source>
</evidence>
<dbReference type="Gene3D" id="3.30.420.110">
    <property type="entry name" value="MutS, connector domain"/>
    <property type="match status" value="1"/>
</dbReference>
<dbReference type="PANTHER" id="PTHR11361:SF34">
    <property type="entry name" value="DNA MISMATCH REPAIR PROTEIN MSH1, MITOCHONDRIAL"/>
    <property type="match status" value="1"/>
</dbReference>
<dbReference type="GO" id="GO:0005634">
    <property type="term" value="C:nucleus"/>
    <property type="evidence" value="ECO:0007669"/>
    <property type="project" value="TreeGrafter"/>
</dbReference>
<dbReference type="InterPro" id="IPR045076">
    <property type="entry name" value="MutS"/>
</dbReference>
<dbReference type="SMART" id="SM00534">
    <property type="entry name" value="MUTSac"/>
    <property type="match status" value="1"/>
</dbReference>
<evidence type="ECO:0000256" key="2">
    <source>
        <dbReference type="ARBA" id="ARBA00022741"/>
    </source>
</evidence>
<feature type="domain" description="DNA mismatch repair proteins mutS family" evidence="9">
    <location>
        <begin position="1024"/>
        <end position="1201"/>
    </location>
</feature>
<evidence type="ECO:0000256" key="7">
    <source>
        <dbReference type="SAM" id="Phobius"/>
    </source>
</evidence>
<feature type="compositionally biased region" description="Gly residues" evidence="6">
    <location>
        <begin position="824"/>
        <end position="834"/>
    </location>
</feature>
<dbReference type="AlphaFoldDB" id="A0AAD5H5F5"/>
<dbReference type="InterPro" id="IPR007696">
    <property type="entry name" value="DNA_mismatch_repair_MutS_core"/>
</dbReference>
<dbReference type="GO" id="GO:0005739">
    <property type="term" value="C:mitochondrion"/>
    <property type="evidence" value="ECO:0007669"/>
    <property type="project" value="TreeGrafter"/>
</dbReference>
<feature type="region of interest" description="Disordered" evidence="6">
    <location>
        <begin position="824"/>
        <end position="892"/>
    </location>
</feature>
<dbReference type="PANTHER" id="PTHR11361">
    <property type="entry name" value="DNA MISMATCH REPAIR PROTEIN MUTS FAMILY MEMBER"/>
    <property type="match status" value="1"/>
</dbReference>
<feature type="transmembrane region" description="Helical" evidence="7">
    <location>
        <begin position="152"/>
        <end position="173"/>
    </location>
</feature>
<feature type="transmembrane region" description="Helical" evidence="7">
    <location>
        <begin position="20"/>
        <end position="44"/>
    </location>
</feature>
<evidence type="ECO:0000256" key="3">
    <source>
        <dbReference type="ARBA" id="ARBA00022840"/>
    </source>
</evidence>
<keyword evidence="11" id="KW-1185">Reference proteome</keyword>
<evidence type="ECO:0000313" key="10">
    <source>
        <dbReference type="EMBL" id="KAI7841578.1"/>
    </source>
</evidence>
<dbReference type="EMBL" id="JADXDR010000062">
    <property type="protein sequence ID" value="KAI7841578.1"/>
    <property type="molecule type" value="Genomic_DNA"/>
</dbReference>
<comment type="similarity">
    <text evidence="1">Belongs to the DNA mismatch repair MutS family.</text>
</comment>
<dbReference type="Gene3D" id="1.10.1420.10">
    <property type="match status" value="1"/>
</dbReference>
<dbReference type="InterPro" id="IPR036678">
    <property type="entry name" value="MutS_con_dom_sf"/>
</dbReference>
<feature type="compositionally biased region" description="Gly residues" evidence="6">
    <location>
        <begin position="878"/>
        <end position="887"/>
    </location>
</feature>
<keyword evidence="2" id="KW-0547">Nucleotide-binding</keyword>
<accession>A0AAD5H5F5</accession>
<evidence type="ECO:0008006" key="12">
    <source>
        <dbReference type="Google" id="ProtNLM"/>
    </source>
</evidence>
<dbReference type="InterPro" id="IPR036187">
    <property type="entry name" value="DNA_mismatch_repair_MutS_sf"/>
</dbReference>
<organism evidence="10 11">
    <name type="scientific">Chlorella ohadii</name>
    <dbReference type="NCBI Taxonomy" id="2649997"/>
    <lineage>
        <taxon>Eukaryota</taxon>
        <taxon>Viridiplantae</taxon>
        <taxon>Chlorophyta</taxon>
        <taxon>core chlorophytes</taxon>
        <taxon>Trebouxiophyceae</taxon>
        <taxon>Chlorellales</taxon>
        <taxon>Chlorellaceae</taxon>
        <taxon>Chlorella clade</taxon>
        <taxon>Chlorella</taxon>
    </lineage>
</organism>
<feature type="transmembrane region" description="Helical" evidence="7">
    <location>
        <begin position="205"/>
        <end position="221"/>
    </location>
</feature>
<dbReference type="GO" id="GO:0006298">
    <property type="term" value="P:mismatch repair"/>
    <property type="evidence" value="ECO:0007669"/>
    <property type="project" value="InterPro"/>
</dbReference>
<dbReference type="GO" id="GO:0030983">
    <property type="term" value="F:mismatched DNA binding"/>
    <property type="evidence" value="ECO:0007669"/>
    <property type="project" value="InterPro"/>
</dbReference>
<reference evidence="10" key="1">
    <citation type="submission" date="2020-11" db="EMBL/GenBank/DDBJ databases">
        <title>Chlorella ohadii genome sequencing and assembly.</title>
        <authorList>
            <person name="Murik O."/>
            <person name="Treves H."/>
            <person name="Kedem I."/>
            <person name="Shotland Y."/>
            <person name="Kaplan A."/>
        </authorList>
    </citation>
    <scope>NUCLEOTIDE SEQUENCE</scope>
    <source>
        <strain evidence="10">1</strain>
    </source>
</reference>
<dbReference type="Pfam" id="PF00488">
    <property type="entry name" value="MutS_V"/>
    <property type="match status" value="1"/>
</dbReference>
<keyword evidence="7" id="KW-0472">Membrane</keyword>
<sequence length="1251" mass="131003">MCPEPPFTVADTLTDVVDTLWGVLAVAASTLIMETGLLAFLPFVGVDRAMQVMGTVPCCSVLYLADGPPQHDAVSRHAAAAAAAVGRHAGAAAAAVAAPLRRSTLRVCRRALAIATWLNRHAAWRQAVHAYMLGMAMLQLSNRAPFTSAHALWWPELAVACAALAAAGQFGWLLQDLDVISLQAALGGMPAACYVASWFMHDDDAVMWVGMALISLVVKVGRRRCAAQGLAQLAARVLFSLAFWLAAARTTYLTAAAALAAGGLRHVPAALLLNPAVLPHTLLLALSLEPWARQAAIDSTALLDDGQAAVEALEAAAPLEGSSWWPLGVCCGLLQLTVALLSGAPGRETAGNGPYPLPFSCRIVRGLGSTTRNEPLGESIRNMVHSAETDFGSHCQALVLEAVTLFLARAVGGSPWGAEDAQDGEAGALLAAVIDNRVGEVGLAVLDAGGGALLLAQHVESSRTFTRTLGLLAQYSPQRLLVVAEAQEYGIAKASQPVFEQVAPVPRGFWDDSTGFVKLTTYATAEAQAALEAGMLQSLAGGYLAYAAAGALLRYLEQPDSGLVLAAGSLAVEHMSSDTHMHIDSATAQAVTYKCSDLDMDFMLQALELVQPIRVGTCSAKLSGLTLFKVLDRTKTKCGARLLRANLLQPLRDIPTLNARYDAVEELVAEGEMAFNVAACLAKLPKDLDKMCGSLGLRFARTESSIQRRIAALILLHEALAVLPPLAEALQGARCQLLQAVGAACGHAAFGELRELLQGSLEEDVQSNKNTFLNSLHTSCPMSTRQVHELASRLQQQHGLPQMRCSYTNKKGFYFVLGGAGAGGGRGGRGGRGGGRQKHPRDLEEEGDAEYSQLPQQSVQPSASTAGGAAASAWGAAAGRGGRGGGSSQQQQLRIPPGFSVLQHNGRMAHVTTCELNALNARLRDATNDCLVLTEQVLDGLCQKIVATYMPLLHRLVDNLALLDMLAGFATVASSADAAGGARQYVRPVLTEAGPIAFVEARHPVLDAEAAPFQPNDTYLALSSSFHIITGPNMAGKSTYLRQVALNVVTAQVGAFVPAAFASLTPCDALLSRIGTADSLETCSSSFMVEMQEAAYILAHATPRSLVIIDELGRATSTADGVGLAWAISEALIEVGAPTLFATHFMQLTELAALYPAAKVGAHPVLDANDEWRVAAYATPDAAELEAVYDVVHKLACVAQSFASGGGGGSGSGEAGGGDLRALQKQLRHLKLEAGQALAAARAPPEEQTGA</sequence>
<comment type="caution">
    <text evidence="10">The sequence shown here is derived from an EMBL/GenBank/DDBJ whole genome shotgun (WGS) entry which is preliminary data.</text>
</comment>
<dbReference type="InterPro" id="IPR027417">
    <property type="entry name" value="P-loop_NTPase"/>
</dbReference>
<evidence type="ECO:0000259" key="8">
    <source>
        <dbReference type="SMART" id="SM00533"/>
    </source>
</evidence>
<keyword evidence="5" id="KW-0227">DNA damage</keyword>